<keyword evidence="2" id="KW-0472">Membrane</keyword>
<reference evidence="4" key="1">
    <citation type="submission" date="2016-07" db="EMBL/GenBank/DDBJ databases">
        <authorList>
            <person name="Florea S."/>
            <person name="Webb J.S."/>
            <person name="Jaromczyk J."/>
            <person name="Schardl C.L."/>
        </authorList>
    </citation>
    <scope>NUCLEOTIDE SEQUENCE [LARGE SCALE GENOMIC DNA]</scope>
    <source>
        <strain evidence="4">IPB1</strain>
    </source>
</reference>
<dbReference type="AlphaFoldDB" id="A0A1C0TT09"/>
<feature type="coiled-coil region" evidence="1">
    <location>
        <begin position="115"/>
        <end position="253"/>
    </location>
</feature>
<comment type="caution">
    <text evidence="3">The sequence shown here is derived from an EMBL/GenBank/DDBJ whole genome shotgun (WGS) entry which is preliminary data.</text>
</comment>
<feature type="transmembrane region" description="Helical" evidence="2">
    <location>
        <begin position="13"/>
        <end position="37"/>
    </location>
</feature>
<gene>
    <name evidence="3" type="ORF">A7985_10760</name>
</gene>
<organism evidence="3 4">
    <name type="scientific">Pseudoalteromonas luteoviolacea</name>
    <dbReference type="NCBI Taxonomy" id="43657"/>
    <lineage>
        <taxon>Bacteria</taxon>
        <taxon>Pseudomonadati</taxon>
        <taxon>Pseudomonadota</taxon>
        <taxon>Gammaproteobacteria</taxon>
        <taxon>Alteromonadales</taxon>
        <taxon>Pseudoalteromonadaceae</taxon>
        <taxon>Pseudoalteromonas</taxon>
    </lineage>
</organism>
<proteinExistence type="predicted"/>
<keyword evidence="2" id="KW-1133">Transmembrane helix</keyword>
<accession>A0A1C0TT09</accession>
<dbReference type="Proteomes" id="UP000093366">
    <property type="component" value="Unassembled WGS sequence"/>
</dbReference>
<protein>
    <recommendedName>
        <fullName evidence="5">Chromosome partitioning protein ParA</fullName>
    </recommendedName>
</protein>
<dbReference type="EMBL" id="MAUJ01000002">
    <property type="protein sequence ID" value="OCQ22254.1"/>
    <property type="molecule type" value="Genomic_DNA"/>
</dbReference>
<sequence>MKRRILSMLPIEVYQYIALNFGLLILAAWFYILLLILREFRKFAGIFMSGQTTNAGSEEVMALCKDSVDRASQFNIQHEQTISELLHVQANLENQLAQIRASTADHITKEEQASINELNKKLSRSHKLIRRLKGDLDVSGKKLKYAKSKLEDQFQSVGNLQEQNSSLQREIEQLKVEIKTVHQSSGPANDQEIQAIVQQYERQIEEQNQLIDQLSVDLPQQEGGNTEALKEELHHAKQKIKHLSKENKFIESRYLEAVKQADADKKRTKSSDA</sequence>
<keyword evidence="1" id="KW-0175">Coiled coil</keyword>
<evidence type="ECO:0000256" key="1">
    <source>
        <dbReference type="SAM" id="Coils"/>
    </source>
</evidence>
<evidence type="ECO:0000256" key="2">
    <source>
        <dbReference type="SAM" id="Phobius"/>
    </source>
</evidence>
<keyword evidence="2" id="KW-0812">Transmembrane</keyword>
<evidence type="ECO:0000313" key="4">
    <source>
        <dbReference type="Proteomes" id="UP000093366"/>
    </source>
</evidence>
<name>A0A1C0TT09_9GAMM</name>
<evidence type="ECO:0000313" key="3">
    <source>
        <dbReference type="EMBL" id="OCQ22254.1"/>
    </source>
</evidence>
<evidence type="ECO:0008006" key="5">
    <source>
        <dbReference type="Google" id="ProtNLM"/>
    </source>
</evidence>